<reference evidence="3 4" key="2">
    <citation type="journal article" date="2013" name="Genome Biol. Evol.">
        <title>Genome sequencing of Giardia lamblia genotypes A2 and B isolates (DH and GS) and comparative analysis with the genomes of genotypes A1 and E (WB and Pig).</title>
        <authorList>
            <person name="Adam R.D."/>
            <person name="Dahlstrom E.W."/>
            <person name="Martens C.A."/>
            <person name="Bruno D.P."/>
            <person name="Barbian K.D."/>
            <person name="Ricklefs S.M."/>
            <person name="Hernandez M.M."/>
            <person name="Narla N.P."/>
            <person name="Patel R.B."/>
            <person name="Porcella S.F."/>
            <person name="Nash T.E."/>
        </authorList>
    </citation>
    <scope>NUCLEOTIDE SEQUENCE [LARGE SCALE GENOMIC DNA]</scope>
    <source>
        <strain evidence="3 4">GS</strain>
    </source>
</reference>
<sequence>VVKRPMVDPNMGLQSSQVLSKLWGREQSDEQLKSVLKLIFTDSFSIDRLTETRRTTPSTKRWKFKQYHIKATLREFLLHNEVFHILLGLFLSMLGWAFELSSNGSSMNMFNFIALTIYLPIFLNSNMLNNKIASLTKASKRARDKFSRVSPLKDVMLQSKIQAASEENPKKASLLITAASQADSLLIPEGTVPVPAAAESWNKPSRSTKEATFLNQGTFPTYSKALDFQAWKPTRLQKHSDSLIDLETGLHDFILRSFGSFLTKIRNVSPPNYLTIRNGAFMVVEASALVVGDVIVLTEGQIVPCDCTILPTYFTQAHSLPAHFSDNQMYYSIFHVDISSRLRPFCPEAVSYGLARSQPSVHCLFPTATAARIIAHYKIHSAYSTLHKSRARYLHKMEKIRSTDPSSTIHSTSLFYQDASEELAASLLSSSMRRRAGFGRSLLESNISGRGRSTHTDPVSNEALSFYIKELGLQESVQDSSLLCGYKISHIRNALPITLEDISVSAIVSAFLTHVRAKCQTKDADFSAEEFARLSSLCMKTLIEELDARKTSTSSVSIDVTRGIRACVTALGRDTSVFQRSERLLLNLQQSLDIPVHAGHILGKKVKRMMRAKRNISNPATIIEGKEALAETISMPASFLSSTLSMQGFFRVISIISLWISALLIIIPVLPRIAFSSDLRNQYLDYWNPAHSNQLALFTIGFIPAVCAALTFGLISGLFLHRNIVSLRPIISVSSKYLLSLIRRNVHIHTLGALEAVGFTNALVIDESLLVNISGSQVHKSAPGFWGPVTMNLSFIYVAGENTSHRLYLDDELRLQRSILAQDVVTPLWPSMLKHLVQIDTLTGQYVIIGARRKFHKNNALQHSKGAMESTEQIEHSHQFSFYEGQHADIALPRESKISNQSRRLYDTLLCLMRFLACVTMAPADVAYVLRKSTTSQTIFSPDYAFEIIASNSESLSSRSTSHDCSFPDQKGAPCMDPKQHTNIIASPDMSIAKSPPIHVELSFPRPIKPEGVSSNYFTDFEEHLCKYLTMRQAWTLKSIRASQYSAITRTYGHLITPGCLQDSHLSVSQVHPLLTHPLDVYLVYIERHIPVVVVKSSSPGDLISACNYAITDSLSLDTKDMHYHPFTLAGNSDNILFYYRKMDDARRQLAIQQINELGTTCHELVVYAISALYGEHVDMSSFSNETVSSLDLIYIGAMGFRAKQKHSPVSLISRFTDIANGANLVITTRRSSNITGQHVVSGTSKFKGESGPSSCINPITNMQTLLNTLSLTVQRNTRYGKNNPEEVRESDWITSNAEMDKLHQDINFPTVELKPLLSSVPTKMKKTKDTKHKQPITIASSAIQAKRCFVTSDLEAVGLYTLSKTHDNGGKPLLLTRPNRRHKQLLDRPALQQRVKEIVSQDKQESETSLECSNRYLLAFSDTEEEQESSQQDARVFHANTISQIKYQQRSVQLARNRRMYARLKAARSESFISDESCTSDDVLRYPIIAPQQTWKVVEHFMQAAQRLYNPPKRNRRRAPIREGDMLNEFLPNIFIIPESSSVDVASALSNVGAFVTLVLPSRPSSCAYTVEEDEVFKDNATAAALLQTAGDSKAIPSYLSVWRSNVSFSRKPDFLVIGYNSGHELKCEKRQMGIPRESYMQLRSVVKERISIAYIFGHRGLQHLRDVALEAPHFFLSIFPVFIGAVRSNLIQGIFPLTLALTIIINVTLECKLYKYEMINLGLRPWYYPPTTVGIILLTNALVNDFMIPKVLQFALKLHGTRTVLMQMNGRSQPNSFTQSEPLVKQMISRFHETVIKMNRQQNVHKRLPTTVHMRQSPNRYHLEVLMNVAEKLSKNLQTSSLVAFAFVFIITSAIALIPSISYRYYGSAESFKPTYFEASGLFVSSLSRKFVTFATLLMVLLFMSFSIAAFFITTRLSILRNTEDSMHRCLRVFRVGLFFAFQFLIIYAVLLLPVRFPILSLLISGFRISEETAEFWNSVILSAGISCLVLVGIILEQSIPILE</sequence>
<evidence type="ECO:0000313" key="3">
    <source>
        <dbReference type="EMBL" id="ESU45184.1"/>
    </source>
</evidence>
<dbReference type="EMBL" id="AHHH01000009">
    <property type="protein sequence ID" value="ESU45184.1"/>
    <property type="molecule type" value="Genomic_DNA"/>
</dbReference>
<feature type="transmembrane region" description="Helical" evidence="1">
    <location>
        <begin position="695"/>
        <end position="720"/>
    </location>
</feature>
<dbReference type="VEuPathDB" id="GiardiaDB:QR46_1061"/>
<keyword evidence="1" id="KW-1133">Transmembrane helix</keyword>
<dbReference type="SUPFAM" id="SSF81653">
    <property type="entry name" value="Calcium ATPase, transduction domain A"/>
    <property type="match status" value="1"/>
</dbReference>
<feature type="transmembrane region" description="Helical" evidence="1">
    <location>
        <begin position="1978"/>
        <end position="1998"/>
    </location>
</feature>
<dbReference type="Gene3D" id="2.70.150.10">
    <property type="entry name" value="Calcium-transporting ATPase, cytoplasmic transduction domain A"/>
    <property type="match status" value="1"/>
</dbReference>
<dbReference type="VEuPathDB" id="GiardiaDB:DHA2_151028"/>
<dbReference type="InterPro" id="IPR008250">
    <property type="entry name" value="ATPase_P-typ_transduc_dom_A_sf"/>
</dbReference>
<feature type="domain" description="P-type ATPase A" evidence="2">
    <location>
        <begin position="269"/>
        <end position="310"/>
    </location>
</feature>
<evidence type="ECO:0000259" key="2">
    <source>
        <dbReference type="Pfam" id="PF00122"/>
    </source>
</evidence>
<proteinExistence type="predicted"/>
<feature type="non-terminal residue" evidence="3">
    <location>
        <position position="1"/>
    </location>
</feature>
<feature type="transmembrane region" description="Helical" evidence="1">
    <location>
        <begin position="1893"/>
        <end position="1915"/>
    </location>
</feature>
<feature type="transmembrane region" description="Helical" evidence="1">
    <location>
        <begin position="1692"/>
        <end position="1711"/>
    </location>
</feature>
<evidence type="ECO:0000313" key="4">
    <source>
        <dbReference type="Proteomes" id="UP000018040"/>
    </source>
</evidence>
<dbReference type="InterPro" id="IPR059000">
    <property type="entry name" value="ATPase_P-type_domA"/>
</dbReference>
<organism evidence="3 4">
    <name type="scientific">Giardia intestinalis</name>
    <name type="common">Giardia lamblia</name>
    <dbReference type="NCBI Taxonomy" id="5741"/>
    <lineage>
        <taxon>Eukaryota</taxon>
        <taxon>Metamonada</taxon>
        <taxon>Diplomonadida</taxon>
        <taxon>Hexamitidae</taxon>
        <taxon>Giardiinae</taxon>
        <taxon>Giardia</taxon>
    </lineage>
</organism>
<keyword evidence="1" id="KW-0472">Membrane</keyword>
<keyword evidence="1" id="KW-0812">Transmembrane</keyword>
<dbReference type="Proteomes" id="UP000018040">
    <property type="component" value="Unassembled WGS sequence"/>
</dbReference>
<feature type="transmembrane region" description="Helical" evidence="1">
    <location>
        <begin position="1844"/>
        <end position="1868"/>
    </location>
</feature>
<dbReference type="VEuPathDB" id="GiardiaDB:GL50581_3723"/>
<protein>
    <submittedName>
        <fullName evidence="3">Cation transporting ATPase</fullName>
    </submittedName>
</protein>
<dbReference type="Pfam" id="PF00122">
    <property type="entry name" value="E1-E2_ATPase"/>
    <property type="match status" value="1"/>
</dbReference>
<dbReference type="VEuPathDB" id="GiardiaDB:GL50803_0017202"/>
<feature type="transmembrane region" description="Helical" evidence="1">
    <location>
        <begin position="1935"/>
        <end position="1958"/>
    </location>
</feature>
<feature type="transmembrane region" description="Helical" evidence="1">
    <location>
        <begin position="649"/>
        <end position="675"/>
    </location>
</feature>
<dbReference type="OrthoDB" id="116380at2759"/>
<comment type="caution">
    <text evidence="3">The sequence shown here is derived from an EMBL/GenBank/DDBJ whole genome shotgun (WGS) entry which is preliminary data.</text>
</comment>
<reference evidence="4" key="1">
    <citation type="submission" date="2012-02" db="EMBL/GenBank/DDBJ databases">
        <title>Genome sequencing of Giardia lamblia Genotypes A2 and B isolates (DH and GS) and comparative analysis with the genomes of Genotypes A1 and E (WB and Pig).</title>
        <authorList>
            <person name="Adam R."/>
            <person name="Dahlstrom E."/>
            <person name="Martens C."/>
            <person name="Bruno D."/>
            <person name="Barbian K."/>
            <person name="Porcella S.F."/>
            <person name="Nash T."/>
        </authorList>
    </citation>
    <scope>NUCLEOTIDE SEQUENCE</scope>
    <source>
        <strain evidence="4">GS</strain>
    </source>
</reference>
<gene>
    <name evidence="3" type="ORF">GSB_150636</name>
</gene>
<accession>V6U2Y5</accession>
<feature type="transmembrane region" description="Helical" evidence="1">
    <location>
        <begin position="76"/>
        <end position="98"/>
    </location>
</feature>
<name>V6U2Y5_GIAIN</name>
<evidence type="ECO:0000256" key="1">
    <source>
        <dbReference type="SAM" id="Phobius"/>
    </source>
</evidence>